<feature type="domain" description="Fe/B12 periplasmic-binding" evidence="2">
    <location>
        <begin position="47"/>
        <end position="306"/>
    </location>
</feature>
<keyword evidence="1" id="KW-0732">Signal</keyword>
<comment type="caution">
    <text evidence="3">The sequence shown here is derived from an EMBL/GenBank/DDBJ whole genome shotgun (WGS) entry which is preliminary data.</text>
</comment>
<dbReference type="SUPFAM" id="SSF53807">
    <property type="entry name" value="Helical backbone' metal receptor"/>
    <property type="match status" value="1"/>
</dbReference>
<dbReference type="Proteomes" id="UP000635278">
    <property type="component" value="Unassembled WGS sequence"/>
</dbReference>
<evidence type="ECO:0000313" key="4">
    <source>
        <dbReference type="Proteomes" id="UP000635278"/>
    </source>
</evidence>
<reference evidence="3 4" key="1">
    <citation type="journal article" date="2020" name="Int. J. Syst. Evol. Microbiol.">
        <title>Novel acetic acid bacteria from cider fermentations: Acetobacter conturbans sp. nov. and Acetobacter fallax sp. nov.</title>
        <authorList>
            <person name="Sombolestani A.S."/>
            <person name="Cleenwerck I."/>
            <person name="Cnockaert M."/>
            <person name="Borremans W."/>
            <person name="Wieme A.D."/>
            <person name="De Vuyst L."/>
            <person name="Vandamme P."/>
        </authorList>
    </citation>
    <scope>NUCLEOTIDE SEQUENCE [LARGE SCALE GENOMIC DNA]</scope>
    <source>
        <strain evidence="3 4">LMG 30640</strain>
    </source>
</reference>
<protein>
    <submittedName>
        <fullName evidence="3">ABC transporter substrate-binding protein</fullName>
    </submittedName>
</protein>
<gene>
    <name evidence="3" type="ORF">GOB93_01900</name>
</gene>
<dbReference type="PANTHER" id="PTHR30535">
    <property type="entry name" value="VITAMIN B12-BINDING PROTEIN"/>
    <property type="match status" value="1"/>
</dbReference>
<evidence type="ECO:0000313" key="3">
    <source>
        <dbReference type="EMBL" id="NHN83391.1"/>
    </source>
</evidence>
<dbReference type="Gene3D" id="1.20.58.2180">
    <property type="match status" value="1"/>
</dbReference>
<feature type="chain" id="PRO_5047307786" evidence="1">
    <location>
        <begin position="26"/>
        <end position="343"/>
    </location>
</feature>
<dbReference type="Gene3D" id="3.40.50.1980">
    <property type="entry name" value="Nitrogenase molybdenum iron protein domain"/>
    <property type="match status" value="2"/>
</dbReference>
<sequence length="343" mass="37310">MLSGRRLFFLSCLSICVAGTVAARAEEKRVVRDMTGAEATVPAHPERIADLWFAHNEVLAMLGAANRIVVTADRPSGQPWLFRLNPALSKARFVMPGSASPEALLADGVDLVFVSAGLTQAGPLRAAGLSVLDMTFQDVQGLLKSVALTADVLNDPVARERAAEYRSELEAELDCFRKTLSSLKEDQKPRVLHVMSLSPLMIDGADTIIDQWIRYAGGRNAAASVSGGKKPVTMEQIQAWDPDVIIVQGGLPLPRPETAPAGWSGLRAVRQGRVLANPAGAFPWDRYGSEFLLQLRWAGMQLHPDLFGHYDLKGEMKAFYRTYFGSDVSDEDISRILTGQPPA</sequence>
<keyword evidence="4" id="KW-1185">Reference proteome</keyword>
<accession>A0ABX0JLN6</accession>
<feature type="signal peptide" evidence="1">
    <location>
        <begin position="1"/>
        <end position="25"/>
    </location>
</feature>
<organism evidence="3 4">
    <name type="scientific">Acetobacter musti</name>
    <dbReference type="NCBI Taxonomy" id="864732"/>
    <lineage>
        <taxon>Bacteria</taxon>
        <taxon>Pseudomonadati</taxon>
        <taxon>Pseudomonadota</taxon>
        <taxon>Alphaproteobacteria</taxon>
        <taxon>Acetobacterales</taxon>
        <taxon>Acetobacteraceae</taxon>
        <taxon>Acetobacter</taxon>
    </lineage>
</organism>
<dbReference type="PANTHER" id="PTHR30535:SF34">
    <property type="entry name" value="MOLYBDATE-BINDING PROTEIN MOLA"/>
    <property type="match status" value="1"/>
</dbReference>
<name>A0ABX0JLN6_9PROT</name>
<dbReference type="InterPro" id="IPR002491">
    <property type="entry name" value="ABC_transptr_periplasmic_BD"/>
</dbReference>
<evidence type="ECO:0000259" key="2">
    <source>
        <dbReference type="PROSITE" id="PS50983"/>
    </source>
</evidence>
<dbReference type="InterPro" id="IPR050902">
    <property type="entry name" value="ABC_Transporter_SBP"/>
</dbReference>
<dbReference type="PROSITE" id="PS50983">
    <property type="entry name" value="FE_B12_PBP"/>
    <property type="match status" value="1"/>
</dbReference>
<dbReference type="EMBL" id="WOTB01000002">
    <property type="protein sequence ID" value="NHN83391.1"/>
    <property type="molecule type" value="Genomic_DNA"/>
</dbReference>
<evidence type="ECO:0000256" key="1">
    <source>
        <dbReference type="SAM" id="SignalP"/>
    </source>
</evidence>
<dbReference type="Pfam" id="PF01497">
    <property type="entry name" value="Peripla_BP_2"/>
    <property type="match status" value="1"/>
</dbReference>
<proteinExistence type="predicted"/>